<organism evidence="3">
    <name type="scientific">Odontella aurita</name>
    <dbReference type="NCBI Taxonomy" id="265563"/>
    <lineage>
        <taxon>Eukaryota</taxon>
        <taxon>Sar</taxon>
        <taxon>Stramenopiles</taxon>
        <taxon>Ochrophyta</taxon>
        <taxon>Bacillariophyta</taxon>
        <taxon>Mediophyceae</taxon>
        <taxon>Biddulphiophycidae</taxon>
        <taxon>Eupodiscales</taxon>
        <taxon>Odontellaceae</taxon>
        <taxon>Odontella</taxon>
    </lineage>
</organism>
<evidence type="ECO:0000256" key="2">
    <source>
        <dbReference type="SAM" id="MobiDB-lite"/>
    </source>
</evidence>
<protein>
    <submittedName>
        <fullName evidence="3">Uncharacterized protein</fullName>
    </submittedName>
</protein>
<feature type="compositionally biased region" description="Low complexity" evidence="2">
    <location>
        <begin position="76"/>
        <end position="91"/>
    </location>
</feature>
<feature type="region of interest" description="Disordered" evidence="2">
    <location>
        <begin position="158"/>
        <end position="199"/>
    </location>
</feature>
<feature type="compositionally biased region" description="Basic and acidic residues" evidence="2">
    <location>
        <begin position="7"/>
        <end position="18"/>
    </location>
</feature>
<sequence length="507" mass="55879">MTGPNPADKKNGLPEVRRCAASSSSTPLGLDDLLTLIAEMKKGSSYSSNNTAVLLPSRKEATGEEKAEERARPTISSSSSQTNQRRSTTQSCLKRAMDHCSSSSSSRREEDLLIVAEQRTLVAEQRATIVELRDEVESLRKSRVELRKRADDLRDKNVHMAKRLARRGSDDMSSVGDDSSVGSVGSSHSQRQRRVRGGTDAYGRRVDDLRSANDALERLVHTKDEELDSLGEAVKVSEELISILRREVLSLKKKNADDEVKLCSKLSKSERKNKATKRSLEHCVKEMDDVKAQLEALRNARRLENEAKQNKSVEEHGEIKSLQRELEERDACARDAIADLEMKLRDAKGELKKFRTFQSSAAAAVARDLEECRRSSEKAFSLLRTRLEEAEGRARALEMKNATLGDLLSLGEQLATPPGEGTRTAPRCSSSRPSASRRSSAISSSSRRSNGPLETWASSSWPRPMASVSLPLPSETRHPVGQAMAPLLLAMLQSSNSSIQSESGVAR</sequence>
<feature type="coiled-coil region" evidence="1">
    <location>
        <begin position="280"/>
        <end position="310"/>
    </location>
</feature>
<reference evidence="3" key="1">
    <citation type="submission" date="2021-01" db="EMBL/GenBank/DDBJ databases">
        <authorList>
            <person name="Corre E."/>
            <person name="Pelletier E."/>
            <person name="Niang G."/>
            <person name="Scheremetjew M."/>
            <person name="Finn R."/>
            <person name="Kale V."/>
            <person name="Holt S."/>
            <person name="Cochrane G."/>
            <person name="Meng A."/>
            <person name="Brown T."/>
            <person name="Cohen L."/>
        </authorList>
    </citation>
    <scope>NUCLEOTIDE SEQUENCE</scope>
    <source>
        <strain evidence="3">Isolate 1302-5</strain>
    </source>
</reference>
<feature type="coiled-coil region" evidence="1">
    <location>
        <begin position="380"/>
        <end position="407"/>
    </location>
</feature>
<feature type="compositionally biased region" description="Low complexity" evidence="2">
    <location>
        <begin position="171"/>
        <end position="189"/>
    </location>
</feature>
<evidence type="ECO:0000256" key="1">
    <source>
        <dbReference type="SAM" id="Coils"/>
    </source>
</evidence>
<feature type="region of interest" description="Disordered" evidence="2">
    <location>
        <begin position="412"/>
        <end position="478"/>
    </location>
</feature>
<dbReference type="AlphaFoldDB" id="A0A7S4N6A3"/>
<dbReference type="EMBL" id="HBKQ01043096">
    <property type="protein sequence ID" value="CAE2267276.1"/>
    <property type="molecule type" value="Transcribed_RNA"/>
</dbReference>
<feature type="compositionally biased region" description="Basic and acidic residues" evidence="2">
    <location>
        <begin position="57"/>
        <end position="72"/>
    </location>
</feature>
<accession>A0A7S4N6A3</accession>
<name>A0A7S4N6A3_9STRA</name>
<proteinExistence type="predicted"/>
<feature type="region of interest" description="Disordered" evidence="2">
    <location>
        <begin position="1"/>
        <end position="30"/>
    </location>
</feature>
<feature type="coiled-coil region" evidence="1">
    <location>
        <begin position="115"/>
        <end position="156"/>
    </location>
</feature>
<keyword evidence="1" id="KW-0175">Coiled coil</keyword>
<gene>
    <name evidence="3" type="ORF">OAUR00152_LOCUS29683</name>
</gene>
<feature type="compositionally biased region" description="Low complexity" evidence="2">
    <location>
        <begin position="425"/>
        <end position="449"/>
    </location>
</feature>
<feature type="region of interest" description="Disordered" evidence="2">
    <location>
        <begin position="42"/>
        <end position="108"/>
    </location>
</feature>
<evidence type="ECO:0000313" key="3">
    <source>
        <dbReference type="EMBL" id="CAE2267276.1"/>
    </source>
</evidence>